<name>A0A1E3PHJ8_9ASCO</name>
<dbReference type="PRINTS" id="PR01210">
    <property type="entry name" value="GGTRANSPTASE"/>
</dbReference>
<dbReference type="Gene3D" id="1.10.246.130">
    <property type="match status" value="1"/>
</dbReference>
<dbReference type="AlphaFoldDB" id="A0A1E3PHJ8"/>
<evidence type="ECO:0000313" key="2">
    <source>
        <dbReference type="Proteomes" id="UP000095009"/>
    </source>
</evidence>
<dbReference type="InterPro" id="IPR043138">
    <property type="entry name" value="GGT_lsub"/>
</dbReference>
<dbReference type="Gene3D" id="3.60.20.40">
    <property type="match status" value="1"/>
</dbReference>
<dbReference type="PANTHER" id="PTHR43881">
    <property type="entry name" value="GAMMA-GLUTAMYLTRANSPEPTIDASE (AFU_ORTHOLOGUE AFUA_4G13580)"/>
    <property type="match status" value="1"/>
</dbReference>
<dbReference type="PANTHER" id="PTHR43881:SF1">
    <property type="entry name" value="GAMMA-GLUTAMYLTRANSPEPTIDASE (AFU_ORTHOLOGUE AFUA_4G13580)"/>
    <property type="match status" value="1"/>
</dbReference>
<reference evidence="1 2" key="1">
    <citation type="journal article" date="2016" name="Proc. Natl. Acad. Sci. U.S.A.">
        <title>Comparative genomics of biotechnologically important yeasts.</title>
        <authorList>
            <person name="Riley R."/>
            <person name="Haridas S."/>
            <person name="Wolfe K.H."/>
            <person name="Lopes M.R."/>
            <person name="Hittinger C.T."/>
            <person name="Goeker M."/>
            <person name="Salamov A.A."/>
            <person name="Wisecaver J.H."/>
            <person name="Long T.M."/>
            <person name="Calvey C.H."/>
            <person name="Aerts A.L."/>
            <person name="Barry K.W."/>
            <person name="Choi C."/>
            <person name="Clum A."/>
            <person name="Coughlan A.Y."/>
            <person name="Deshpande S."/>
            <person name="Douglass A.P."/>
            <person name="Hanson S.J."/>
            <person name="Klenk H.-P."/>
            <person name="LaButti K.M."/>
            <person name="Lapidus A."/>
            <person name="Lindquist E.A."/>
            <person name="Lipzen A.M."/>
            <person name="Meier-Kolthoff J.P."/>
            <person name="Ohm R.A."/>
            <person name="Otillar R.P."/>
            <person name="Pangilinan J.L."/>
            <person name="Peng Y."/>
            <person name="Rokas A."/>
            <person name="Rosa C.A."/>
            <person name="Scheuner C."/>
            <person name="Sibirny A.A."/>
            <person name="Slot J.C."/>
            <person name="Stielow J.B."/>
            <person name="Sun H."/>
            <person name="Kurtzman C.P."/>
            <person name="Blackwell M."/>
            <person name="Grigoriev I.V."/>
            <person name="Jeffries T.W."/>
        </authorList>
    </citation>
    <scope>NUCLEOTIDE SEQUENCE [LARGE SCALE GENOMIC DNA]</scope>
    <source>
        <strain evidence="1 2">DSM 6958</strain>
    </source>
</reference>
<dbReference type="InterPro" id="IPR052896">
    <property type="entry name" value="GGT-like_enzyme"/>
</dbReference>
<dbReference type="EMBL" id="KV454410">
    <property type="protein sequence ID" value="ODQ64889.1"/>
    <property type="molecule type" value="Genomic_DNA"/>
</dbReference>
<dbReference type="SUPFAM" id="SSF56235">
    <property type="entry name" value="N-terminal nucleophile aminohydrolases (Ntn hydrolases)"/>
    <property type="match status" value="1"/>
</dbReference>
<organism evidence="1 2">
    <name type="scientific">Nadsonia fulvescens var. elongata DSM 6958</name>
    <dbReference type="NCBI Taxonomy" id="857566"/>
    <lineage>
        <taxon>Eukaryota</taxon>
        <taxon>Fungi</taxon>
        <taxon>Dikarya</taxon>
        <taxon>Ascomycota</taxon>
        <taxon>Saccharomycotina</taxon>
        <taxon>Dipodascomycetes</taxon>
        <taxon>Dipodascales</taxon>
        <taxon>Dipodascales incertae sedis</taxon>
        <taxon>Nadsonia</taxon>
    </lineage>
</organism>
<proteinExistence type="predicted"/>
<protein>
    <submittedName>
        <fullName evidence="1">Gamma-glutamyltranspeptidase</fullName>
    </submittedName>
</protein>
<accession>A0A1E3PHJ8</accession>
<keyword evidence="2" id="KW-1185">Reference proteome</keyword>
<dbReference type="Pfam" id="PF01019">
    <property type="entry name" value="G_glu_transpept"/>
    <property type="match status" value="1"/>
</dbReference>
<dbReference type="STRING" id="857566.A0A1E3PHJ8"/>
<gene>
    <name evidence="1" type="ORF">NADFUDRAFT_51489</name>
</gene>
<sequence>MNYSTLSELFPSRRSVVHSTKGIVATSQPLATAAGIRILELGGNAAMAAVAAGAVLGVVEPHMTGLGGDLFAQFYSAKEKKTLGINGCGRSPARLSIETLKKSGIKGPRIPSTSIHSVTVPGTVAGWCDIIDTWGNGKLTLREILQPAIDLAEKGHPVSEISARKWDRSIEVLRQSKTPRAARALLMANGQAPKEGDIYRNPQLAQSLKIVAEGGRNAFYNSGPIADAIVKCMSDLGGLLNQEDLNNHTSIFVNPIGIEVLNGENYKLWEIPPNGQGLVALSAIGAIKKLDQAKVIDLKSLQHNSLEYLHLIIENLKFAFRLADEYVSDPDYSHIPIEHLLSDAHFEAQAKLFTAETVHANYRYVLDPINKSDTVYLSTSDPEGNACSFINSVYCDFGSGIFPDGLGFPLQNRGANFNMTPGSRNFVSGNKRPYHTIIPAMVTKDDELYASYGIMGGFNQPQAHVQVLFNMILFGMNPQQAIDAPRICLACDPTETEHDFGIGTDGPVSRPTTIVHVEEGIREEVFKGLEALGHKVYRAKGMERTIFGCGQIIKSRKDDDILVYSAGSDPRGDGCAFPSL</sequence>
<dbReference type="InterPro" id="IPR029055">
    <property type="entry name" value="Ntn_hydrolases_N"/>
</dbReference>
<evidence type="ECO:0000313" key="1">
    <source>
        <dbReference type="EMBL" id="ODQ64889.1"/>
    </source>
</evidence>
<dbReference type="InterPro" id="IPR043137">
    <property type="entry name" value="GGT_ssub_C"/>
</dbReference>
<dbReference type="OrthoDB" id="2015213at2759"/>
<dbReference type="Proteomes" id="UP000095009">
    <property type="component" value="Unassembled WGS sequence"/>
</dbReference>